<gene>
    <name evidence="5" type="ORF">B0I32_109181</name>
</gene>
<dbReference type="GO" id="GO:0005576">
    <property type="term" value="C:extracellular region"/>
    <property type="evidence" value="ECO:0007669"/>
    <property type="project" value="UniProtKB-SubCell"/>
</dbReference>
<evidence type="ECO:0000256" key="3">
    <source>
        <dbReference type="SAM" id="MobiDB-lite"/>
    </source>
</evidence>
<dbReference type="Gene3D" id="2.60.120.200">
    <property type="match status" value="2"/>
</dbReference>
<accession>A0A2T0MYC9</accession>
<feature type="region of interest" description="Disordered" evidence="3">
    <location>
        <begin position="2139"/>
        <end position="2161"/>
    </location>
</feature>
<dbReference type="InterPro" id="IPR029476">
    <property type="entry name" value="DNase_NucA_NucB"/>
</dbReference>
<dbReference type="SUPFAM" id="SSF49899">
    <property type="entry name" value="Concanavalin A-like lectins/glucanases"/>
    <property type="match status" value="1"/>
</dbReference>
<dbReference type="Pfam" id="PF13385">
    <property type="entry name" value="Laminin_G_3"/>
    <property type="match status" value="1"/>
</dbReference>
<comment type="caution">
    <text evidence="5">The sequence shown here is derived from an EMBL/GenBank/DDBJ whole genome shotgun (WGS) entry which is preliminary data.</text>
</comment>
<dbReference type="EMBL" id="PVNG01000009">
    <property type="protein sequence ID" value="PRX64253.1"/>
    <property type="molecule type" value="Genomic_DNA"/>
</dbReference>
<name>A0A2T0MYC9_9ACTN</name>
<dbReference type="InterPro" id="IPR032812">
    <property type="entry name" value="SbsA_Ig"/>
</dbReference>
<dbReference type="Pfam" id="PF14040">
    <property type="entry name" value="DNase_NucA_NucB"/>
    <property type="match status" value="1"/>
</dbReference>
<proteinExistence type="predicted"/>
<dbReference type="InterPro" id="IPR014755">
    <property type="entry name" value="Cu-Rt/internalin_Ig-like"/>
</dbReference>
<organism evidence="5 6">
    <name type="scientific">Nonomuraea fuscirosea</name>
    <dbReference type="NCBI Taxonomy" id="1291556"/>
    <lineage>
        <taxon>Bacteria</taxon>
        <taxon>Bacillati</taxon>
        <taxon>Actinomycetota</taxon>
        <taxon>Actinomycetes</taxon>
        <taxon>Streptosporangiales</taxon>
        <taxon>Streptosporangiaceae</taxon>
        <taxon>Nonomuraea</taxon>
    </lineage>
</organism>
<dbReference type="Pfam" id="PF13205">
    <property type="entry name" value="Big_5"/>
    <property type="match status" value="1"/>
</dbReference>
<evidence type="ECO:0000256" key="1">
    <source>
        <dbReference type="ARBA" id="ARBA00022729"/>
    </source>
</evidence>
<dbReference type="InterPro" id="IPR013320">
    <property type="entry name" value="ConA-like_dom_sf"/>
</dbReference>
<protein>
    <submittedName>
        <fullName evidence="5">Deoxyribonuclease NucA/NucB</fullName>
    </submittedName>
</protein>
<evidence type="ECO:0000259" key="4">
    <source>
        <dbReference type="SMART" id="SM00560"/>
    </source>
</evidence>
<keyword evidence="1" id="KW-0732">Signal</keyword>
<dbReference type="Proteomes" id="UP000238312">
    <property type="component" value="Unassembled WGS sequence"/>
</dbReference>
<evidence type="ECO:0000313" key="6">
    <source>
        <dbReference type="Proteomes" id="UP000238312"/>
    </source>
</evidence>
<dbReference type="SMART" id="SM00560">
    <property type="entry name" value="LamGL"/>
    <property type="match status" value="1"/>
</dbReference>
<feature type="compositionally biased region" description="Basic and acidic residues" evidence="3">
    <location>
        <begin position="2116"/>
        <end position="2126"/>
    </location>
</feature>
<feature type="domain" description="LamG-like jellyroll fold" evidence="4">
    <location>
        <begin position="1629"/>
        <end position="1759"/>
    </location>
</feature>
<sequence length="2279" mass="243520">MMLPLSLMSAPAIAHSITSPPTTRTTSPSAPITPTSKALEQAKKDNRRVEIESMRSESATFYANPDGKTVRMELSTQPTRVKNANGKGFTPVDTTLVEADGVIKPKAAHGGLVLSAGQNKTLLKSQAANATAKITTPSVLPEPRLEGNTATYPDAYGEGRDLLVTANVSGFQQQITIAERPTGPVSFRVPVDLPEGLSFKTNAAGRPEIVGKDGKTLTEVRPTLLQDAKAADTGAPLDAGRVGKAAVTLADDGKTLVFTPDAAFLADPATAYPVTVTAAVSDWYEGHTGKAGGMDTWINDYDYQDSWDTFYQTQIVVGKSYASSIAKRWRGYLKFPDIPAEFAGSKVENADLQLWNYQSNECGVSVGSGITARQITSYWEDTRLLWNSQPSVISTGADTEFGAYSEDCTGSMNYAWDLTHTLNDIVQAWVDGATNYGIQLTAGNESELRNWRRYTSEDAGGCMTPPLEDCKGQLHPPILTVDFEMEGPVEEVVMLTGTQLTNLPEYEDAIAMSMYQPLTSNEDITISNEVASRIAAQRDGQGYQVDASKLDFDESGIGGTGDGEDTGAPRVIAVEPEDGAVDVPLDPLVKVTFSEPVGEAQVIVKDASGTQVTGTLAYDSTETVLTFEPEQALKAGTAYTVELSGAMDSWENIMAPYTWSFTTLKQSAAQWTFDEGDGRTAADSSGNDHDASLNDTAAWIAGKSGSAISNVPSQARIAASRTAAKQGKAVEITDETTATSITYAQPDGKTFKTEVTAGPVRTKQGSGWTPIDTTLAEQGGKLRPKALVEGAIVEISVGGTDPFVKMAADGKSYALRWPTPLPKPTVKGSVATYTDAAGVGADLVVTALPTGFRHEVVLRQRPAKQVELRIGVEDEGLTLTEGKGGRLLLKGKDKKLVAAGTRPTVVDGSGENRPAMAKRGKVGGDVVTKDGRTELVVKPDQKFLADDTTTYPVRVASVVALPVGADVEVNTFDTDYPAYSDNEYLMAGTMSDGSKYRTHLQFDTIGLQGGTVTDATLSMNTVDAHNCGAALARGIQVARLTSGWDQDDMYWDTKPTLTTEDASTNFKGVNADCDVWPDSMEWNVTGIAQDWAAGATNHGLVLKSPGEANVENYRMFTSSEYLDTDGYPPMLTITTSGPASEPAVSAPAITPAHTVDGVTVTTSLTPQLAAIVTDTIGGNLTGEFEVEHDPAATGQGSGQIWAGASAEVASGEQVTVGVPAAMLTDGWKIRWRVRAANAAASSVSGWSNWQTATVDVPNPTLGAFQVIPSQVVDGITVATSLTPAVHATVTDPAAQPLRAEFEFEHDPAATGQGVGQIWTGAVDNVASGSQASAIVPTGKLIDGWKVRWRARALNTTTTVGSPWSDWQNLTVDVPDPVSEPAVGALQVTPSEQVNGTTVSSTRTPSLLAQVNDPAGKPLRAEAEIEHDPAAPDGQGSGQIWAGGADNVPAGTQASITVPADELADGWKVRWRARAVSTSAASAWSDWQSFTISLPKPTATGLAVTPSKVVDGVTVTTKLTPTLRATLTHPTGQALRAEAEIEHDPAAPDGQGSGQIWAGAVDDVASGTEASITVPGNSLTDGWKVRWRLRVTAGDVSSAWSDWQPITVDVTQPGEEPLAQTDGPVIRTDESFTAAAWLRWSDKDGDFTVLEQRGAHQAPFRLGNTADQGLVFTFTGTDAVDAPVEGVLSGVEAPVNDWFHLTGVYDATTKTAALYLNGVLVKSESLSASPWHADSAMTVGTRMQGDLDEVHLYQRSLTADDVAALFARMDAVNESSSAQLAPPNTATPKAGTAVSNFDNDHISLENCYKTPPAYGKPEMARIQEHPYASCWSAYYAIGAYADDDDSTKKLKRGAKIPVVRIAAELADIAVDSLTDDMIFSFRATWVLHSYLGNAAGDGVVGGDSTTKPQHVKAFVRLQEFGVFQDGVRQTRFDRGLQQMNIGFDLTVSSSTSSRCEVDGNSDHLKSISSWESTSHVTVMVRGYAGADKKNAVCTIKPLITSIGGVGYIGRLWSQDVLDREGKRVGVYRNGDPPPAVSTVWAPNFRCDWQTLGKSDNANDGVPDHTGGCINTRANRVWTMSKKASPNFVDVIEHIEDAMDPSENIKTYPPLRQGDTTASRDPEYPPAKEKAGTLLSKAIPGNWEAAPNTPAGKPLHRGTAKDEEDNRAIFSKHQFWSDYGDPDKQKFWRASRTTNYCKYYEYDEKFKDNYTGVYDCDEYPYATTKQGAAKDRLNYSVRGIDLHQNRSHGGHLTSFYAQYRLTPDEVGDNAEDSPFWMMVVD</sequence>
<dbReference type="InterPro" id="IPR006558">
    <property type="entry name" value="LamG-like"/>
</dbReference>
<keyword evidence="6" id="KW-1185">Reference proteome</keyword>
<feature type="region of interest" description="Disordered" evidence="3">
    <location>
        <begin position="16"/>
        <end position="46"/>
    </location>
</feature>
<reference evidence="5 6" key="1">
    <citation type="submission" date="2018-03" db="EMBL/GenBank/DDBJ databases">
        <title>Genomic Encyclopedia of Type Strains, Phase III (KMG-III): the genomes of soil and plant-associated and newly described type strains.</title>
        <authorList>
            <person name="Whitman W."/>
        </authorList>
    </citation>
    <scope>NUCLEOTIDE SEQUENCE [LARGE SCALE GENOMIC DNA]</scope>
    <source>
        <strain evidence="5 6">CGMCC 4.7104</strain>
    </source>
</reference>
<dbReference type="Gene3D" id="2.60.40.1220">
    <property type="match status" value="1"/>
</dbReference>
<dbReference type="NCBIfam" id="NF033679">
    <property type="entry name" value="DNRLRE_dom"/>
    <property type="match status" value="2"/>
</dbReference>
<feature type="compositionally biased region" description="Low complexity" evidence="3">
    <location>
        <begin position="16"/>
        <end position="36"/>
    </location>
</feature>
<feature type="region of interest" description="Disordered" evidence="3">
    <location>
        <begin position="2100"/>
        <end position="2126"/>
    </location>
</feature>
<evidence type="ECO:0000256" key="2">
    <source>
        <dbReference type="ARBA" id="ARBA00023157"/>
    </source>
</evidence>
<evidence type="ECO:0000313" key="5">
    <source>
        <dbReference type="EMBL" id="PRX64253.1"/>
    </source>
</evidence>
<keyword evidence="2" id="KW-1015">Disulfide bond</keyword>